<organism evidence="2 3">
    <name type="scientific">Microbacterium phage OneinaGillian</name>
    <dbReference type="NCBI Taxonomy" id="2301604"/>
    <lineage>
        <taxon>Viruses</taxon>
        <taxon>Duplodnaviria</taxon>
        <taxon>Heunggongvirae</taxon>
        <taxon>Uroviricota</taxon>
        <taxon>Caudoviricetes</taxon>
        <taxon>Gillianvirus</taxon>
        <taxon>Gillianvirus oneinagillian</taxon>
    </lineage>
</organism>
<dbReference type="EMBL" id="MH727556">
    <property type="protein sequence ID" value="AYB70195.1"/>
    <property type="molecule type" value="Genomic_DNA"/>
</dbReference>
<dbReference type="GeneID" id="55003760"/>
<proteinExistence type="predicted"/>
<sequence length="60" mass="6535">MGALTGDGAPKELRDAADAEESTQVDPPADDVSRETSRAIRLERRSAYLDGVMDEHHPDL</sequence>
<protein>
    <submittedName>
        <fullName evidence="2">Uncharacterized protein</fullName>
    </submittedName>
</protein>
<dbReference type="Proteomes" id="UP000279330">
    <property type="component" value="Segment"/>
</dbReference>
<reference evidence="2 3" key="1">
    <citation type="submission" date="2018-08" db="EMBL/GenBank/DDBJ databases">
        <authorList>
            <person name="Miller G.E."/>
            <person name="Abrahams R."/>
            <person name="Bazan D.C."/>
            <person name="Beglau B.C."/>
            <person name="Blaylock E.C."/>
            <person name="Choi J.D."/>
            <person name="Grewal S.K."/>
            <person name="Hernandez E.V."/>
            <person name="Kim D.J."/>
            <person name="Kim K."/>
            <person name="Lee Y."/>
            <person name="Linde M.K."/>
            <person name="Lopez M.B."/>
            <person name="Pangalila E."/>
            <person name="Parker M.A."/>
            <person name="Specht R.C."/>
            <person name="Teng M.C."/>
            <person name="Toledo B."/>
            <person name="Tran S."/>
            <person name="Yu H."/>
            <person name="Kalaj N."/>
            <person name="Muthiah A.S."/>
            <person name="Dean N.S."/>
            <person name="Diaz A."/>
            <person name="Garlena R.A."/>
            <person name="Russell D.A."/>
            <person name="Pope W.H."/>
            <person name="Jacobs-Sera D."/>
            <person name="Hatfull G.F."/>
        </authorList>
    </citation>
    <scope>NUCLEOTIDE SEQUENCE [LARGE SCALE GENOMIC DNA]</scope>
</reference>
<dbReference type="KEGG" id="vg:55003760"/>
<evidence type="ECO:0000313" key="2">
    <source>
        <dbReference type="EMBL" id="AYB70195.1"/>
    </source>
</evidence>
<feature type="region of interest" description="Disordered" evidence="1">
    <location>
        <begin position="1"/>
        <end position="38"/>
    </location>
</feature>
<dbReference type="RefSeq" id="YP_009812691.1">
    <property type="nucleotide sequence ID" value="NC_048068.1"/>
</dbReference>
<name>A0A385UGR1_9CAUD</name>
<evidence type="ECO:0000313" key="3">
    <source>
        <dbReference type="Proteomes" id="UP000279330"/>
    </source>
</evidence>
<keyword evidence="3" id="KW-1185">Reference proteome</keyword>
<evidence type="ECO:0000256" key="1">
    <source>
        <dbReference type="SAM" id="MobiDB-lite"/>
    </source>
</evidence>
<accession>A0A385UGR1</accession>
<gene>
    <name evidence="2" type="primary">86</name>
    <name evidence="2" type="ORF">SEA_ONEIAGILLIAN_85</name>
</gene>